<gene>
    <name evidence="1" type="ORF">PG993_005501</name>
</gene>
<keyword evidence="2" id="KW-1185">Reference proteome</keyword>
<name>A0ABR1TFV7_9PEZI</name>
<protein>
    <submittedName>
        <fullName evidence="1">Uncharacterized protein</fullName>
    </submittedName>
</protein>
<comment type="caution">
    <text evidence="1">The sequence shown here is derived from an EMBL/GenBank/DDBJ whole genome shotgun (WGS) entry which is preliminary data.</text>
</comment>
<proteinExistence type="predicted"/>
<organism evidence="1 2">
    <name type="scientific">Apiospora rasikravindrae</name>
    <dbReference type="NCBI Taxonomy" id="990691"/>
    <lineage>
        <taxon>Eukaryota</taxon>
        <taxon>Fungi</taxon>
        <taxon>Dikarya</taxon>
        <taxon>Ascomycota</taxon>
        <taxon>Pezizomycotina</taxon>
        <taxon>Sordariomycetes</taxon>
        <taxon>Xylariomycetidae</taxon>
        <taxon>Amphisphaeriales</taxon>
        <taxon>Apiosporaceae</taxon>
        <taxon>Apiospora</taxon>
    </lineage>
</organism>
<evidence type="ECO:0000313" key="1">
    <source>
        <dbReference type="EMBL" id="KAK8045477.1"/>
    </source>
</evidence>
<dbReference type="Proteomes" id="UP001444661">
    <property type="component" value="Unassembled WGS sequence"/>
</dbReference>
<dbReference type="EMBL" id="JAQQWK010000003">
    <property type="protein sequence ID" value="KAK8045477.1"/>
    <property type="molecule type" value="Genomic_DNA"/>
</dbReference>
<sequence>MDKAAAATSDGHERISKALCTDRFQSRNVHFHTWTRNLARRRISDVDGHGLKFHGAVLLGGVLSGAVLLNIVPFGVEAVSSDELLAGDFKISPWFLSLIELTCRLRSAFFVGMEVIERVFFFVTPLASASSGATQATTISHHGCATLSLKELTCRLRSAFGVGKGDTERLYMFSTPLSSAKALGVGLARRRPAQAPCLPRASVCEIPIRRSLAETLGDLAFDFFFLAIAKMGNEQRIGLDLERYVLAIIGGDVGGDMWMKALVWSTL</sequence>
<evidence type="ECO:0000313" key="2">
    <source>
        <dbReference type="Proteomes" id="UP001444661"/>
    </source>
</evidence>
<reference evidence="1 2" key="1">
    <citation type="submission" date="2023-01" db="EMBL/GenBank/DDBJ databases">
        <title>Analysis of 21 Apiospora genomes using comparative genomics revels a genus with tremendous synthesis potential of carbohydrate active enzymes and secondary metabolites.</title>
        <authorList>
            <person name="Sorensen T."/>
        </authorList>
    </citation>
    <scope>NUCLEOTIDE SEQUENCE [LARGE SCALE GENOMIC DNA]</scope>
    <source>
        <strain evidence="1 2">CBS 33761</strain>
    </source>
</reference>
<accession>A0ABR1TFV7</accession>